<dbReference type="SMART" id="SM00409">
    <property type="entry name" value="IG"/>
    <property type="match status" value="1"/>
</dbReference>
<dbReference type="InParanoid" id="A0A482WVJ4"/>
<accession>A0A482WVJ4</accession>
<dbReference type="GO" id="GO:0070593">
    <property type="term" value="P:dendrite self-avoidance"/>
    <property type="evidence" value="ECO:0007669"/>
    <property type="project" value="TreeGrafter"/>
</dbReference>
<proteinExistence type="predicted"/>
<feature type="non-terminal residue" evidence="3">
    <location>
        <position position="1"/>
    </location>
</feature>
<keyword evidence="1" id="KW-0393">Immunoglobulin domain</keyword>
<dbReference type="GO" id="GO:0007411">
    <property type="term" value="P:axon guidance"/>
    <property type="evidence" value="ECO:0007669"/>
    <property type="project" value="TreeGrafter"/>
</dbReference>
<dbReference type="InterPro" id="IPR003598">
    <property type="entry name" value="Ig_sub2"/>
</dbReference>
<dbReference type="GO" id="GO:0030424">
    <property type="term" value="C:axon"/>
    <property type="evidence" value="ECO:0007669"/>
    <property type="project" value="TreeGrafter"/>
</dbReference>
<feature type="domain" description="Ig-like" evidence="2">
    <location>
        <begin position="2"/>
        <end position="95"/>
    </location>
</feature>
<dbReference type="GO" id="GO:0007156">
    <property type="term" value="P:homophilic cell adhesion via plasma membrane adhesion molecules"/>
    <property type="evidence" value="ECO:0007669"/>
    <property type="project" value="TreeGrafter"/>
</dbReference>
<protein>
    <recommendedName>
        <fullName evidence="2">Ig-like domain-containing protein</fullName>
    </recommendedName>
</protein>
<dbReference type="InterPro" id="IPR003599">
    <property type="entry name" value="Ig_sub"/>
</dbReference>
<dbReference type="STRING" id="195883.A0A482WVJ4"/>
<keyword evidence="4" id="KW-1185">Reference proteome</keyword>
<dbReference type="Proteomes" id="UP000291343">
    <property type="component" value="Unassembled WGS sequence"/>
</dbReference>
<sequence length="97" mass="10654">APSWITEPQDISVLFQHPAAIHCQATGFPKPKITWMKLRSEDSNDFVQVEEILGMRVSANGTLLIRSTEPSHEGSYSCQAANGVGSVLKKNIFVNIN</sequence>
<name>A0A482WVJ4_LAOST</name>
<dbReference type="SMART" id="SM00408">
    <property type="entry name" value="IGc2"/>
    <property type="match status" value="1"/>
</dbReference>
<organism evidence="3 4">
    <name type="scientific">Laodelphax striatellus</name>
    <name type="common">Small brown planthopper</name>
    <name type="synonym">Delphax striatella</name>
    <dbReference type="NCBI Taxonomy" id="195883"/>
    <lineage>
        <taxon>Eukaryota</taxon>
        <taxon>Metazoa</taxon>
        <taxon>Ecdysozoa</taxon>
        <taxon>Arthropoda</taxon>
        <taxon>Hexapoda</taxon>
        <taxon>Insecta</taxon>
        <taxon>Pterygota</taxon>
        <taxon>Neoptera</taxon>
        <taxon>Paraneoptera</taxon>
        <taxon>Hemiptera</taxon>
        <taxon>Auchenorrhyncha</taxon>
        <taxon>Fulgoroidea</taxon>
        <taxon>Delphacidae</taxon>
        <taxon>Criomorphinae</taxon>
        <taxon>Laodelphax</taxon>
    </lineage>
</organism>
<dbReference type="Gene3D" id="2.60.40.10">
    <property type="entry name" value="Immunoglobulins"/>
    <property type="match status" value="1"/>
</dbReference>
<evidence type="ECO:0000259" key="2">
    <source>
        <dbReference type="PROSITE" id="PS50835"/>
    </source>
</evidence>
<dbReference type="InterPro" id="IPR036179">
    <property type="entry name" value="Ig-like_dom_sf"/>
</dbReference>
<dbReference type="FunFam" id="2.60.40.10:FF:000104">
    <property type="entry name" value="Down syndrome cell adhesion molecule b"/>
    <property type="match status" value="1"/>
</dbReference>
<reference evidence="3 4" key="1">
    <citation type="journal article" date="2017" name="Gigascience">
        <title>Genome sequence of the small brown planthopper, Laodelphax striatellus.</title>
        <authorList>
            <person name="Zhu J."/>
            <person name="Jiang F."/>
            <person name="Wang X."/>
            <person name="Yang P."/>
            <person name="Bao Y."/>
            <person name="Zhao W."/>
            <person name="Wang W."/>
            <person name="Lu H."/>
            <person name="Wang Q."/>
            <person name="Cui N."/>
            <person name="Li J."/>
            <person name="Chen X."/>
            <person name="Luo L."/>
            <person name="Yu J."/>
            <person name="Kang L."/>
            <person name="Cui F."/>
        </authorList>
    </citation>
    <scope>NUCLEOTIDE SEQUENCE [LARGE SCALE GENOMIC DNA]</scope>
    <source>
        <strain evidence="3">Lst14</strain>
    </source>
</reference>
<feature type="non-terminal residue" evidence="3">
    <location>
        <position position="97"/>
    </location>
</feature>
<dbReference type="OrthoDB" id="5969272at2759"/>
<dbReference type="PANTHER" id="PTHR10075:SF100">
    <property type="entry name" value="FASCICLIN-2"/>
    <property type="match status" value="1"/>
</dbReference>
<dbReference type="Pfam" id="PF13927">
    <property type="entry name" value="Ig_3"/>
    <property type="match status" value="1"/>
</dbReference>
<dbReference type="GO" id="GO:0098632">
    <property type="term" value="F:cell-cell adhesion mediator activity"/>
    <property type="evidence" value="ECO:0007669"/>
    <property type="project" value="TreeGrafter"/>
</dbReference>
<dbReference type="EMBL" id="QKKF02023683">
    <property type="protein sequence ID" value="RZF37617.1"/>
    <property type="molecule type" value="Genomic_DNA"/>
</dbReference>
<evidence type="ECO:0000313" key="3">
    <source>
        <dbReference type="EMBL" id="RZF37617.1"/>
    </source>
</evidence>
<dbReference type="InterPro" id="IPR007110">
    <property type="entry name" value="Ig-like_dom"/>
</dbReference>
<evidence type="ECO:0000256" key="1">
    <source>
        <dbReference type="ARBA" id="ARBA00023319"/>
    </source>
</evidence>
<gene>
    <name evidence="3" type="ORF">LSTR_LSTR017427</name>
</gene>
<dbReference type="PANTHER" id="PTHR10075">
    <property type="entry name" value="BASIGIN RELATED"/>
    <property type="match status" value="1"/>
</dbReference>
<comment type="caution">
    <text evidence="3">The sequence shown here is derived from an EMBL/GenBank/DDBJ whole genome shotgun (WGS) entry which is preliminary data.</text>
</comment>
<dbReference type="GO" id="GO:0005886">
    <property type="term" value="C:plasma membrane"/>
    <property type="evidence" value="ECO:0007669"/>
    <property type="project" value="TreeGrafter"/>
</dbReference>
<dbReference type="SUPFAM" id="SSF48726">
    <property type="entry name" value="Immunoglobulin"/>
    <property type="match status" value="1"/>
</dbReference>
<dbReference type="PROSITE" id="PS50835">
    <property type="entry name" value="IG_LIKE"/>
    <property type="match status" value="1"/>
</dbReference>
<dbReference type="AlphaFoldDB" id="A0A482WVJ4"/>
<evidence type="ECO:0000313" key="4">
    <source>
        <dbReference type="Proteomes" id="UP000291343"/>
    </source>
</evidence>
<dbReference type="InterPro" id="IPR013783">
    <property type="entry name" value="Ig-like_fold"/>
</dbReference>